<sequence length="302" mass="34397">MQFKCDKTKIQATIGSTFTITCTYGTTHFRFNKKYWCAGDSRASCEVLMDTDGFTQSAYRTRAQIIDGVSRGLIVHVRDLKLDDTGIYWVAIDKIYSDIMTRIQVTVTKEAVMKPHFWPLSSLEMTCWGQLAVFRCRSERGTDVQYTWYRVEKPNNIVLHNSTDLHLHCSNITEGSQLFCLASNDVSSQSSEFISLQILQPAHKNCVYLISSKALSSYDCIRSTTSLSTSIQTTEELLSSATVSQLAWSQNNTTSWSGLPLWFECLRWLLFSVMITILYVVLTCSKSTSRRRMAQVKHPKHI</sequence>
<proteinExistence type="predicted"/>
<evidence type="ECO:0000259" key="5">
    <source>
        <dbReference type="PROSITE" id="PS50835"/>
    </source>
</evidence>
<keyword evidence="3 4" id="KW-0472">Membrane</keyword>
<organism evidence="6 7">
    <name type="scientific">Phoxinus phoxinus</name>
    <name type="common">Eurasian minnow</name>
    <dbReference type="NCBI Taxonomy" id="58324"/>
    <lineage>
        <taxon>Eukaryota</taxon>
        <taxon>Metazoa</taxon>
        <taxon>Chordata</taxon>
        <taxon>Craniata</taxon>
        <taxon>Vertebrata</taxon>
        <taxon>Euteleostomi</taxon>
        <taxon>Actinopterygii</taxon>
        <taxon>Neopterygii</taxon>
        <taxon>Teleostei</taxon>
        <taxon>Ostariophysi</taxon>
        <taxon>Cypriniformes</taxon>
        <taxon>Leuciscidae</taxon>
        <taxon>Phoxininae</taxon>
        <taxon>Phoxinus</taxon>
    </lineage>
</organism>
<evidence type="ECO:0000313" key="6">
    <source>
        <dbReference type="EMBL" id="KAK7132362.1"/>
    </source>
</evidence>
<evidence type="ECO:0000256" key="2">
    <source>
        <dbReference type="ARBA" id="ARBA00022692"/>
    </source>
</evidence>
<accession>A0AAN9GXK4</accession>
<evidence type="ECO:0000256" key="1">
    <source>
        <dbReference type="ARBA" id="ARBA00004370"/>
    </source>
</evidence>
<keyword evidence="2 4" id="KW-0812">Transmembrane</keyword>
<keyword evidence="4" id="KW-1133">Transmembrane helix</keyword>
<comment type="caution">
    <text evidence="6">The sequence shown here is derived from an EMBL/GenBank/DDBJ whole genome shotgun (WGS) entry which is preliminary data.</text>
</comment>
<dbReference type="InterPro" id="IPR013783">
    <property type="entry name" value="Ig-like_fold"/>
</dbReference>
<gene>
    <name evidence="6" type="ORF">R3I93_018802</name>
</gene>
<dbReference type="Pfam" id="PF07686">
    <property type="entry name" value="V-set"/>
    <property type="match status" value="1"/>
</dbReference>
<keyword evidence="7" id="KW-1185">Reference proteome</keyword>
<dbReference type="Gene3D" id="2.60.40.10">
    <property type="entry name" value="Immunoglobulins"/>
    <property type="match status" value="2"/>
</dbReference>
<name>A0AAN9GXK4_9TELE</name>
<dbReference type="PANTHER" id="PTHR11860:SF96">
    <property type="match status" value="1"/>
</dbReference>
<evidence type="ECO:0000256" key="3">
    <source>
        <dbReference type="ARBA" id="ARBA00023136"/>
    </source>
</evidence>
<dbReference type="InterPro" id="IPR013106">
    <property type="entry name" value="Ig_V-set"/>
</dbReference>
<evidence type="ECO:0000313" key="7">
    <source>
        <dbReference type="Proteomes" id="UP001364617"/>
    </source>
</evidence>
<dbReference type="GO" id="GO:0004888">
    <property type="term" value="F:transmembrane signaling receptor activity"/>
    <property type="evidence" value="ECO:0007669"/>
    <property type="project" value="TreeGrafter"/>
</dbReference>
<protein>
    <recommendedName>
        <fullName evidence="5">Ig-like domain-containing protein</fullName>
    </recommendedName>
</protein>
<feature type="domain" description="Ig-like" evidence="5">
    <location>
        <begin position="115"/>
        <end position="195"/>
    </location>
</feature>
<reference evidence="6 7" key="1">
    <citation type="submission" date="2024-02" db="EMBL/GenBank/DDBJ databases">
        <title>Chromosome-level genome assembly of the Eurasian Minnow (Phoxinus phoxinus).</title>
        <authorList>
            <person name="Oriowo T.O."/>
            <person name="Martin S."/>
            <person name="Stange M."/>
            <person name="Chrysostomakis Y."/>
            <person name="Brown T."/>
            <person name="Winkler S."/>
            <person name="Kukowka S."/>
            <person name="Myers E.W."/>
            <person name="Bohne A."/>
        </authorList>
    </citation>
    <scope>NUCLEOTIDE SEQUENCE [LARGE SCALE GENOMIC DNA]</scope>
    <source>
        <strain evidence="6">ZFMK-TIS-60720</strain>
        <tissue evidence="6">Whole Organism</tissue>
    </source>
</reference>
<dbReference type="PROSITE" id="PS50835">
    <property type="entry name" value="IG_LIKE"/>
    <property type="match status" value="1"/>
</dbReference>
<dbReference type="InterPro" id="IPR036179">
    <property type="entry name" value="Ig-like_dom_sf"/>
</dbReference>
<dbReference type="GO" id="GO:0005886">
    <property type="term" value="C:plasma membrane"/>
    <property type="evidence" value="ECO:0007669"/>
    <property type="project" value="TreeGrafter"/>
</dbReference>
<feature type="transmembrane region" description="Helical" evidence="4">
    <location>
        <begin position="261"/>
        <end position="282"/>
    </location>
</feature>
<dbReference type="PANTHER" id="PTHR11860">
    <property type="entry name" value="POLYMERIC-IMMUNOGLOBULIN RECEPTOR"/>
    <property type="match status" value="1"/>
</dbReference>
<dbReference type="InterPro" id="IPR007110">
    <property type="entry name" value="Ig-like_dom"/>
</dbReference>
<dbReference type="EMBL" id="JAYKXH010000020">
    <property type="protein sequence ID" value="KAK7132362.1"/>
    <property type="molecule type" value="Genomic_DNA"/>
</dbReference>
<evidence type="ECO:0000256" key="4">
    <source>
        <dbReference type="SAM" id="Phobius"/>
    </source>
</evidence>
<dbReference type="SUPFAM" id="SSF48726">
    <property type="entry name" value="Immunoglobulin"/>
    <property type="match status" value="2"/>
</dbReference>
<comment type="subcellular location">
    <subcellularLocation>
        <location evidence="1">Membrane</location>
    </subcellularLocation>
</comment>
<dbReference type="AlphaFoldDB" id="A0AAN9GXK4"/>
<dbReference type="Proteomes" id="UP001364617">
    <property type="component" value="Unassembled WGS sequence"/>
</dbReference>
<dbReference type="InterPro" id="IPR050671">
    <property type="entry name" value="CD300_family_receptors"/>
</dbReference>